<feature type="transmembrane region" description="Helical" evidence="1">
    <location>
        <begin position="26"/>
        <end position="44"/>
    </location>
</feature>
<keyword evidence="4" id="KW-1185">Reference proteome</keyword>
<dbReference type="InterPro" id="IPR035892">
    <property type="entry name" value="C2_domain_sf"/>
</dbReference>
<evidence type="ECO:0000313" key="4">
    <source>
        <dbReference type="Proteomes" id="UP000053424"/>
    </source>
</evidence>
<dbReference type="EMBL" id="KN831780">
    <property type="protein sequence ID" value="KIM41331.1"/>
    <property type="molecule type" value="Genomic_DNA"/>
</dbReference>
<feature type="domain" description="C2" evidence="2">
    <location>
        <begin position="274"/>
        <end position="413"/>
    </location>
</feature>
<dbReference type="SUPFAM" id="SSF49562">
    <property type="entry name" value="C2 domain (Calcium/lipid-binding domain, CaLB)"/>
    <property type="match status" value="1"/>
</dbReference>
<dbReference type="AlphaFoldDB" id="A0A0C3CCI4"/>
<reference evidence="3 4" key="1">
    <citation type="submission" date="2014-04" db="EMBL/GenBank/DDBJ databases">
        <authorList>
            <consortium name="DOE Joint Genome Institute"/>
            <person name="Kuo A."/>
            <person name="Gay G."/>
            <person name="Dore J."/>
            <person name="Kohler A."/>
            <person name="Nagy L.G."/>
            <person name="Floudas D."/>
            <person name="Copeland A."/>
            <person name="Barry K.W."/>
            <person name="Cichocki N."/>
            <person name="Veneault-Fourrey C."/>
            <person name="LaButti K."/>
            <person name="Lindquist E.A."/>
            <person name="Lipzen A."/>
            <person name="Lundell T."/>
            <person name="Morin E."/>
            <person name="Murat C."/>
            <person name="Sun H."/>
            <person name="Tunlid A."/>
            <person name="Henrissat B."/>
            <person name="Grigoriev I.V."/>
            <person name="Hibbett D.S."/>
            <person name="Martin F."/>
            <person name="Nordberg H.P."/>
            <person name="Cantor M.N."/>
            <person name="Hua S.X."/>
        </authorList>
    </citation>
    <scope>NUCLEOTIDE SEQUENCE [LARGE SCALE GENOMIC DNA]</scope>
    <source>
        <strain evidence="4">h7</strain>
    </source>
</reference>
<keyword evidence="1" id="KW-0472">Membrane</keyword>
<organism evidence="3 4">
    <name type="scientific">Hebeloma cylindrosporum</name>
    <dbReference type="NCBI Taxonomy" id="76867"/>
    <lineage>
        <taxon>Eukaryota</taxon>
        <taxon>Fungi</taxon>
        <taxon>Dikarya</taxon>
        <taxon>Basidiomycota</taxon>
        <taxon>Agaricomycotina</taxon>
        <taxon>Agaricomycetes</taxon>
        <taxon>Agaricomycetidae</taxon>
        <taxon>Agaricales</taxon>
        <taxon>Agaricineae</taxon>
        <taxon>Hymenogastraceae</taxon>
        <taxon>Hebeloma</taxon>
    </lineage>
</organism>
<reference evidence="4" key="2">
    <citation type="submission" date="2015-01" db="EMBL/GenBank/DDBJ databases">
        <title>Evolutionary Origins and Diversification of the Mycorrhizal Mutualists.</title>
        <authorList>
            <consortium name="DOE Joint Genome Institute"/>
            <consortium name="Mycorrhizal Genomics Consortium"/>
            <person name="Kohler A."/>
            <person name="Kuo A."/>
            <person name="Nagy L.G."/>
            <person name="Floudas D."/>
            <person name="Copeland A."/>
            <person name="Barry K.W."/>
            <person name="Cichocki N."/>
            <person name="Veneault-Fourrey C."/>
            <person name="LaButti K."/>
            <person name="Lindquist E.A."/>
            <person name="Lipzen A."/>
            <person name="Lundell T."/>
            <person name="Morin E."/>
            <person name="Murat C."/>
            <person name="Riley R."/>
            <person name="Ohm R."/>
            <person name="Sun H."/>
            <person name="Tunlid A."/>
            <person name="Henrissat B."/>
            <person name="Grigoriev I.V."/>
            <person name="Hibbett D.S."/>
            <person name="Martin F."/>
        </authorList>
    </citation>
    <scope>NUCLEOTIDE SEQUENCE [LARGE SCALE GENOMIC DNA]</scope>
    <source>
        <strain evidence="4">h7</strain>
    </source>
</reference>
<evidence type="ECO:0000256" key="1">
    <source>
        <dbReference type="SAM" id="Phobius"/>
    </source>
</evidence>
<dbReference type="OrthoDB" id="5427664at2759"/>
<dbReference type="Pfam" id="PF00168">
    <property type="entry name" value="C2"/>
    <property type="match status" value="1"/>
</dbReference>
<keyword evidence="1" id="KW-1133">Transmembrane helix</keyword>
<evidence type="ECO:0000259" key="2">
    <source>
        <dbReference type="PROSITE" id="PS50004"/>
    </source>
</evidence>
<dbReference type="Gene3D" id="2.60.40.150">
    <property type="entry name" value="C2 domain"/>
    <property type="match status" value="1"/>
</dbReference>
<dbReference type="STRING" id="686832.A0A0C3CCI4"/>
<dbReference type="HOGENOM" id="CLU_492625_0_0_1"/>
<feature type="transmembrane region" description="Helical" evidence="1">
    <location>
        <begin position="226"/>
        <end position="246"/>
    </location>
</feature>
<feature type="transmembrane region" description="Helical" evidence="1">
    <location>
        <begin position="258"/>
        <end position="280"/>
    </location>
</feature>
<protein>
    <recommendedName>
        <fullName evidence="2">C2 domain-containing protein</fullName>
    </recommendedName>
</protein>
<gene>
    <name evidence="3" type="ORF">M413DRAFT_445354</name>
</gene>
<feature type="transmembrane region" description="Helical" evidence="1">
    <location>
        <begin position="118"/>
        <end position="136"/>
    </location>
</feature>
<evidence type="ECO:0000313" key="3">
    <source>
        <dbReference type="EMBL" id="KIM41331.1"/>
    </source>
</evidence>
<proteinExistence type="predicted"/>
<dbReference type="InterPro" id="IPR000008">
    <property type="entry name" value="C2_dom"/>
</dbReference>
<keyword evidence="1" id="KW-0812">Transmembrane</keyword>
<name>A0A0C3CCI4_HEBCY</name>
<dbReference type="Proteomes" id="UP000053424">
    <property type="component" value="Unassembled WGS sequence"/>
</dbReference>
<dbReference type="PROSITE" id="PS50004">
    <property type="entry name" value="C2"/>
    <property type="match status" value="1"/>
</dbReference>
<sequence>MTSTALSLIISSIITSVQKEISLLDAIVVVYVLLLPVLASAFGLSEIMSPSSGKNAMRPVHSPLLIVANWTRSAFTYSFALYVWISAPTFGSGPPECNAATRLIFFGASLPALGSGRWLNLAIWGILTLLFLWRAIKGWSTIFVAFRALFSTAGMETLLKPKHPPKNEVHREMVYRKDFRTGQESRSNRLFRPRQIFHELLLGMASQILSWAPSGTGRWYRSYGKAILITLLAAWAIIMTELELLLNKLESNVNGEWGFGQILPLVLTISPLFSLYEYLLSRHSSGRKSKSRMLRFSIRNARGLQRPETELDSYPPEYIALLKDEQLERIRSPSAFAVITVGDREMYTTFEIDNAHDPDWEESFDMKVDDLSVVVIRVFDMKCIDMGWPSFIGLTTIHPFTVLPHPDSTSAKDSAVSEVDLDAIPLVKEDLTVPNMSVSVSISTDTREPPSLPTTVPFLSGPQETRVERRVTLVKFGKRKVGRKKETTTTVYKMAEF</sequence>
<accession>A0A0C3CCI4</accession>